<name>A0ABU5SLE4_9BACT</name>
<comment type="caution">
    <text evidence="1">The sequence shown here is derived from an EMBL/GenBank/DDBJ whole genome shotgun (WGS) entry which is preliminary data.</text>
</comment>
<evidence type="ECO:0000313" key="2">
    <source>
        <dbReference type="Proteomes" id="UP001302222"/>
    </source>
</evidence>
<proteinExistence type="predicted"/>
<accession>A0ABU5SLE4</accession>
<reference evidence="1 2" key="1">
    <citation type="submission" date="2023-12" db="EMBL/GenBank/DDBJ databases">
        <title>Novel species of the genus Arcicella isolated from rivers.</title>
        <authorList>
            <person name="Lu H."/>
        </authorList>
    </citation>
    <scope>NUCLEOTIDE SEQUENCE [LARGE SCALE GENOMIC DNA]</scope>
    <source>
        <strain evidence="1 2">DC25W</strain>
    </source>
</reference>
<keyword evidence="2" id="KW-1185">Reference proteome</keyword>
<dbReference type="EMBL" id="JAYGIM010000012">
    <property type="protein sequence ID" value="MEA5428054.1"/>
    <property type="molecule type" value="Genomic_DNA"/>
</dbReference>
<dbReference type="RefSeq" id="WP_323260025.1">
    <property type="nucleotide sequence ID" value="NZ_JAYGIM010000012.1"/>
</dbReference>
<dbReference type="Proteomes" id="UP001302222">
    <property type="component" value="Unassembled WGS sequence"/>
</dbReference>
<organism evidence="1 2">
    <name type="scientific">Arcicella lustrica</name>
    <dbReference type="NCBI Taxonomy" id="2984196"/>
    <lineage>
        <taxon>Bacteria</taxon>
        <taxon>Pseudomonadati</taxon>
        <taxon>Bacteroidota</taxon>
        <taxon>Cytophagia</taxon>
        <taxon>Cytophagales</taxon>
        <taxon>Flectobacillaceae</taxon>
        <taxon>Arcicella</taxon>
    </lineage>
</organism>
<sequence>MKTNLKKRQANQYDKIFKENIEAVIPSLMQNVLEIAILSFEELPDDVQHTKERKPDVLKKITDANGNVFVLQIEFQVVDEPEMIYRMLEYKSMLLRKYRIPVRQFVIFLGKENPKMSDILISEDLSFKYQLRSIKNIHYKIFIKSDKPEEIVFAVLSDFGIEKPEYVIENIIQRLEETTNTELTLKKYLQQLRILAELRRLDLKIDEIMESIAKYINEETDYFVVKAKKQIVENLLTKTSHTLEQIADIANVSIDFVINIQQKLSAEK</sequence>
<gene>
    <name evidence="1" type="ORF">VB798_15785</name>
</gene>
<evidence type="ECO:0000313" key="1">
    <source>
        <dbReference type="EMBL" id="MEA5428054.1"/>
    </source>
</evidence>
<evidence type="ECO:0008006" key="3">
    <source>
        <dbReference type="Google" id="ProtNLM"/>
    </source>
</evidence>
<protein>
    <recommendedName>
        <fullName evidence="3">Transposase/invertase (TIGR01784 family)</fullName>
    </recommendedName>
</protein>